<dbReference type="Gene3D" id="3.40.50.2000">
    <property type="entry name" value="Glycogen Phosphorylase B"/>
    <property type="match status" value="2"/>
</dbReference>
<evidence type="ECO:0000313" key="1">
    <source>
        <dbReference type="EMBL" id="CAB4641684.1"/>
    </source>
</evidence>
<proteinExistence type="predicted"/>
<dbReference type="EMBL" id="CAEZVQ010000159">
    <property type="protein sequence ID" value="CAB4641684.1"/>
    <property type="molecule type" value="Genomic_DNA"/>
</dbReference>
<dbReference type="SUPFAM" id="SSF53756">
    <property type="entry name" value="UDP-Glycosyltransferase/glycogen phosphorylase"/>
    <property type="match status" value="1"/>
</dbReference>
<reference evidence="1" key="1">
    <citation type="submission" date="2020-05" db="EMBL/GenBank/DDBJ databases">
        <authorList>
            <person name="Chiriac C."/>
            <person name="Salcher M."/>
            <person name="Ghai R."/>
            <person name="Kavagutti S V."/>
        </authorList>
    </citation>
    <scope>NUCLEOTIDE SEQUENCE</scope>
</reference>
<gene>
    <name evidence="1" type="ORF">UFOPK2086_01046</name>
</gene>
<sequence length="82" mass="8798">MIATAFPHAEELLAGEAGIVVPHRDPVSLASAIRSVVTEESRLDSMFDATADIARQHRWSVVASQYLEYGTQLVRSGSAVAS</sequence>
<name>A0A6J6JZM0_9ZZZZ</name>
<accession>A0A6J6JZM0</accession>
<protein>
    <submittedName>
        <fullName evidence="1">Unannotated protein</fullName>
    </submittedName>
</protein>
<organism evidence="1">
    <name type="scientific">freshwater metagenome</name>
    <dbReference type="NCBI Taxonomy" id="449393"/>
    <lineage>
        <taxon>unclassified sequences</taxon>
        <taxon>metagenomes</taxon>
        <taxon>ecological metagenomes</taxon>
    </lineage>
</organism>
<dbReference type="AlphaFoldDB" id="A0A6J6JZM0"/>